<dbReference type="SMART" id="SM00066">
    <property type="entry name" value="GAL4"/>
    <property type="match status" value="1"/>
</dbReference>
<dbReference type="SUPFAM" id="SSF57701">
    <property type="entry name" value="Zn2/Cys6 DNA-binding domain"/>
    <property type="match status" value="1"/>
</dbReference>
<reference evidence="5" key="1">
    <citation type="journal article" date="2021" name="Nat. Commun.">
        <title>Genetic determinants of endophytism in the Arabidopsis root mycobiome.</title>
        <authorList>
            <person name="Mesny F."/>
            <person name="Miyauchi S."/>
            <person name="Thiergart T."/>
            <person name="Pickel B."/>
            <person name="Atanasova L."/>
            <person name="Karlsson M."/>
            <person name="Huettel B."/>
            <person name="Barry K.W."/>
            <person name="Haridas S."/>
            <person name="Chen C."/>
            <person name="Bauer D."/>
            <person name="Andreopoulos W."/>
            <person name="Pangilinan J."/>
            <person name="LaButti K."/>
            <person name="Riley R."/>
            <person name="Lipzen A."/>
            <person name="Clum A."/>
            <person name="Drula E."/>
            <person name="Henrissat B."/>
            <person name="Kohler A."/>
            <person name="Grigoriev I.V."/>
            <person name="Martin F.M."/>
            <person name="Hacquard S."/>
        </authorList>
    </citation>
    <scope>NUCLEOTIDE SEQUENCE</scope>
    <source>
        <strain evidence="5">MPI-CAGE-AT-0016</strain>
    </source>
</reference>
<comment type="caution">
    <text evidence="5">The sequence shown here is derived from an EMBL/GenBank/DDBJ whole genome shotgun (WGS) entry which is preliminary data.</text>
</comment>
<dbReference type="PROSITE" id="PS00463">
    <property type="entry name" value="ZN2_CY6_FUNGAL_1"/>
    <property type="match status" value="1"/>
</dbReference>
<dbReference type="InterPro" id="IPR001138">
    <property type="entry name" value="Zn2Cys6_DnaBD"/>
</dbReference>
<dbReference type="GO" id="GO:0003677">
    <property type="term" value="F:DNA binding"/>
    <property type="evidence" value="ECO:0007669"/>
    <property type="project" value="InterPro"/>
</dbReference>
<evidence type="ECO:0000259" key="4">
    <source>
        <dbReference type="PROSITE" id="PS50048"/>
    </source>
</evidence>
<feature type="compositionally biased region" description="Low complexity" evidence="3">
    <location>
        <begin position="100"/>
        <end position="115"/>
    </location>
</feature>
<dbReference type="InterPro" id="IPR036864">
    <property type="entry name" value="Zn2-C6_fun-type_DNA-bd_sf"/>
</dbReference>
<dbReference type="CDD" id="cd00067">
    <property type="entry name" value="GAL4"/>
    <property type="match status" value="1"/>
</dbReference>
<dbReference type="Pfam" id="PF04082">
    <property type="entry name" value="Fungal_trans"/>
    <property type="match status" value="1"/>
</dbReference>
<dbReference type="InterPro" id="IPR050987">
    <property type="entry name" value="AtrR-like"/>
</dbReference>
<evidence type="ECO:0000256" key="3">
    <source>
        <dbReference type="SAM" id="MobiDB-lite"/>
    </source>
</evidence>
<dbReference type="OrthoDB" id="4847957at2759"/>
<dbReference type="GO" id="GO:0006351">
    <property type="term" value="P:DNA-templated transcription"/>
    <property type="evidence" value="ECO:0007669"/>
    <property type="project" value="InterPro"/>
</dbReference>
<evidence type="ECO:0000256" key="1">
    <source>
        <dbReference type="ARBA" id="ARBA00022723"/>
    </source>
</evidence>
<feature type="compositionally biased region" description="Basic and acidic residues" evidence="3">
    <location>
        <begin position="1"/>
        <end position="10"/>
    </location>
</feature>
<dbReference type="Gene3D" id="4.10.240.10">
    <property type="entry name" value="Zn(2)-C6 fungal-type DNA-binding domain"/>
    <property type="match status" value="1"/>
</dbReference>
<sequence>MSSSSRKAETAPRTQQACRRCRAKKSRCDAGRPSCGGCAAQGQECVYDSAPPRRRGPGRSKQAVLALEERLAQMETTLRRAGLAAQSSSLTDDASPTPEAQAAPSPNPLPLAAQPQPEPSPAPVPAPAPPRQPDHDPPSESPVASRLPDFVAARMFLTKPVPAIEGPTFPRRTYTPDFDRQILNTLWLPLTPSVAAAFPVLNADCLVGRFQGGGPAADALFDSTHGWAYACACMALGSSLKCLNEAIPALFPRIWPWFMNALATIAELTTTATDPLAVQALVGMAVFMQGSAASSAAVALVASAATLSNRLGLHRDGGNDDPVRYRIFWAAYILDKSNALNLGVPSAIPDDDIEVDLPPPDIFWLRLRAQLATIQSRIHTSLYTARALALPGPEVFRTVLDAERMMDSWRRTLPGDMADAIVEGGLGGDADELTGAQLDVVMTFNTCQILVHWSSCRMEGDLTLTVGVGGKESAPQSMLLPRGRHCLLRCRSGSTAVMRAFCSVPAPPLTVLWRTVCHPLCAMIVLLVDILEEPATTQSTMLLQTIRSFTTFLETFQREEKCDLAKLIAACGTLLWVAQAAVQRARDGTDVVVPEGTAGVTPEKLLSLLRSTTSPMTLAQALIGNQPTRDSALAAELIAMVACPDYRPIGVPLAPDALCPSTYGFHLDGGM</sequence>
<dbReference type="GO" id="GO:0000981">
    <property type="term" value="F:DNA-binding transcription factor activity, RNA polymerase II-specific"/>
    <property type="evidence" value="ECO:0007669"/>
    <property type="project" value="InterPro"/>
</dbReference>
<accession>A0A8K0TD04</accession>
<dbReference type="CDD" id="cd12148">
    <property type="entry name" value="fungal_TF_MHR"/>
    <property type="match status" value="1"/>
</dbReference>
<dbReference type="PROSITE" id="PS50048">
    <property type="entry name" value="ZN2_CY6_FUNGAL_2"/>
    <property type="match status" value="1"/>
</dbReference>
<feature type="region of interest" description="Disordered" evidence="3">
    <location>
        <begin position="1"/>
        <end position="63"/>
    </location>
</feature>
<dbReference type="PANTHER" id="PTHR46910">
    <property type="entry name" value="TRANSCRIPTION FACTOR PDR1"/>
    <property type="match status" value="1"/>
</dbReference>
<feature type="domain" description="Zn(2)-C6 fungal-type" evidence="4">
    <location>
        <begin position="17"/>
        <end position="47"/>
    </location>
</feature>
<keyword evidence="6" id="KW-1185">Reference proteome</keyword>
<dbReference type="InterPro" id="IPR007219">
    <property type="entry name" value="XnlR_reg_dom"/>
</dbReference>
<dbReference type="Pfam" id="PF00172">
    <property type="entry name" value="Zn_clus"/>
    <property type="match status" value="1"/>
</dbReference>
<protein>
    <recommendedName>
        <fullName evidence="4">Zn(2)-C6 fungal-type domain-containing protein</fullName>
    </recommendedName>
</protein>
<dbReference type="PANTHER" id="PTHR46910:SF25">
    <property type="entry name" value="ABC-TRANSPORTER-REGULATING TRANSCRIPTION FACTOR"/>
    <property type="match status" value="1"/>
</dbReference>
<evidence type="ECO:0000313" key="6">
    <source>
        <dbReference type="Proteomes" id="UP000813385"/>
    </source>
</evidence>
<feature type="compositionally biased region" description="Pro residues" evidence="3">
    <location>
        <begin position="116"/>
        <end position="131"/>
    </location>
</feature>
<dbReference type="GO" id="GO:0008270">
    <property type="term" value="F:zinc ion binding"/>
    <property type="evidence" value="ECO:0007669"/>
    <property type="project" value="InterPro"/>
</dbReference>
<proteinExistence type="predicted"/>
<name>A0A8K0TD04_9PEZI</name>
<dbReference type="EMBL" id="JAGPXD010000003">
    <property type="protein sequence ID" value="KAH7361578.1"/>
    <property type="molecule type" value="Genomic_DNA"/>
</dbReference>
<gene>
    <name evidence="5" type="ORF">B0T11DRAFT_75886</name>
</gene>
<dbReference type="AlphaFoldDB" id="A0A8K0TD04"/>
<dbReference type="Proteomes" id="UP000813385">
    <property type="component" value="Unassembled WGS sequence"/>
</dbReference>
<evidence type="ECO:0000256" key="2">
    <source>
        <dbReference type="ARBA" id="ARBA00023242"/>
    </source>
</evidence>
<organism evidence="5 6">
    <name type="scientific">Plectosphaerella cucumerina</name>
    <dbReference type="NCBI Taxonomy" id="40658"/>
    <lineage>
        <taxon>Eukaryota</taxon>
        <taxon>Fungi</taxon>
        <taxon>Dikarya</taxon>
        <taxon>Ascomycota</taxon>
        <taxon>Pezizomycotina</taxon>
        <taxon>Sordariomycetes</taxon>
        <taxon>Hypocreomycetidae</taxon>
        <taxon>Glomerellales</taxon>
        <taxon>Plectosphaerellaceae</taxon>
        <taxon>Plectosphaerella</taxon>
    </lineage>
</organism>
<feature type="region of interest" description="Disordered" evidence="3">
    <location>
        <begin position="77"/>
        <end position="144"/>
    </location>
</feature>
<feature type="compositionally biased region" description="Polar residues" evidence="3">
    <location>
        <begin position="85"/>
        <end position="94"/>
    </location>
</feature>
<dbReference type="SMART" id="SM00906">
    <property type="entry name" value="Fungal_trans"/>
    <property type="match status" value="1"/>
</dbReference>
<evidence type="ECO:0000313" key="5">
    <source>
        <dbReference type="EMBL" id="KAH7361578.1"/>
    </source>
</evidence>
<keyword evidence="2" id="KW-0539">Nucleus</keyword>
<keyword evidence="1" id="KW-0479">Metal-binding</keyword>